<dbReference type="Proteomes" id="UP001595975">
    <property type="component" value="Unassembled WGS sequence"/>
</dbReference>
<comment type="caution">
    <text evidence="3">The sequence shown here is derived from an EMBL/GenBank/DDBJ whole genome shotgun (WGS) entry which is preliminary data.</text>
</comment>
<evidence type="ECO:0000313" key="4">
    <source>
        <dbReference type="Proteomes" id="UP001595975"/>
    </source>
</evidence>
<dbReference type="SUPFAM" id="SSF63817">
    <property type="entry name" value="Sortase"/>
    <property type="match status" value="1"/>
</dbReference>
<protein>
    <submittedName>
        <fullName evidence="3">Class F sortase</fullName>
    </submittedName>
</protein>
<evidence type="ECO:0000256" key="2">
    <source>
        <dbReference type="SAM" id="MobiDB-lite"/>
    </source>
</evidence>
<dbReference type="InterPro" id="IPR005754">
    <property type="entry name" value="Sortase"/>
</dbReference>
<keyword evidence="1" id="KW-0378">Hydrolase</keyword>
<feature type="region of interest" description="Disordered" evidence="2">
    <location>
        <begin position="38"/>
        <end position="105"/>
    </location>
</feature>
<sequence length="248" mass="25274">MAGVIPGTSRLLRAGMGAAAVGLLLIYNSVDAVPVDESAPGQAAPPAAARPAAPGAPGAPRASGSAAPPGAAAQAPAAPAPAASAAPVKAAPPLKRSNPTRLRIPQLNVDAPFTELTLSPAGQLNAPPPEDKNLVGWYRDGVTPGERGAAVVAGHVDTTKGPAVFLLLSLMLPGNKVEVQRADGTVAVFSVDAVETFAKNAFPDQKVYGKTPDAQLRLITCGGTYDKKRRDYLDNVVVFAHLESTRKA</sequence>
<dbReference type="InterPro" id="IPR023365">
    <property type="entry name" value="Sortase_dom-sf"/>
</dbReference>
<reference evidence="4" key="1">
    <citation type="journal article" date="2019" name="Int. J. Syst. Evol. Microbiol.">
        <title>The Global Catalogue of Microorganisms (GCM) 10K type strain sequencing project: providing services to taxonomists for standard genome sequencing and annotation.</title>
        <authorList>
            <consortium name="The Broad Institute Genomics Platform"/>
            <consortium name="The Broad Institute Genome Sequencing Center for Infectious Disease"/>
            <person name="Wu L."/>
            <person name="Ma J."/>
        </authorList>
    </citation>
    <scope>NUCLEOTIDE SEQUENCE [LARGE SCALE GENOMIC DNA]</scope>
    <source>
        <strain evidence="4">CGMCC 4.1437</strain>
    </source>
</reference>
<feature type="compositionally biased region" description="Low complexity" evidence="2">
    <location>
        <begin position="38"/>
        <end position="93"/>
    </location>
</feature>
<organism evidence="3 4">
    <name type="scientific">Kitasatospora misakiensis</name>
    <dbReference type="NCBI Taxonomy" id="67330"/>
    <lineage>
        <taxon>Bacteria</taxon>
        <taxon>Bacillati</taxon>
        <taxon>Actinomycetota</taxon>
        <taxon>Actinomycetes</taxon>
        <taxon>Kitasatosporales</taxon>
        <taxon>Streptomycetaceae</taxon>
        <taxon>Kitasatospora</taxon>
    </lineage>
</organism>
<dbReference type="Pfam" id="PF04203">
    <property type="entry name" value="Sortase"/>
    <property type="match status" value="1"/>
</dbReference>
<gene>
    <name evidence="3" type="ORF">ACFP3U_14290</name>
</gene>
<dbReference type="RefSeq" id="WP_380225852.1">
    <property type="nucleotide sequence ID" value="NZ_JBHSOF010000015.1"/>
</dbReference>
<evidence type="ECO:0000256" key="1">
    <source>
        <dbReference type="ARBA" id="ARBA00022801"/>
    </source>
</evidence>
<accession>A0ABW0X4M3</accession>
<dbReference type="CDD" id="cd05829">
    <property type="entry name" value="Sortase_F"/>
    <property type="match status" value="1"/>
</dbReference>
<dbReference type="InterPro" id="IPR042001">
    <property type="entry name" value="Sortase_F"/>
</dbReference>
<dbReference type="Gene3D" id="2.40.260.10">
    <property type="entry name" value="Sortase"/>
    <property type="match status" value="1"/>
</dbReference>
<keyword evidence="4" id="KW-1185">Reference proteome</keyword>
<dbReference type="NCBIfam" id="NF033748">
    <property type="entry name" value="class_F_sortase"/>
    <property type="match status" value="1"/>
</dbReference>
<dbReference type="EMBL" id="JBHSOF010000015">
    <property type="protein sequence ID" value="MFC5664149.1"/>
    <property type="molecule type" value="Genomic_DNA"/>
</dbReference>
<proteinExistence type="predicted"/>
<evidence type="ECO:0000313" key="3">
    <source>
        <dbReference type="EMBL" id="MFC5664149.1"/>
    </source>
</evidence>
<name>A0ABW0X4M3_9ACTN</name>